<keyword evidence="6 9" id="KW-0472">Membrane</keyword>
<feature type="region of interest" description="Disordered" evidence="10">
    <location>
        <begin position="32"/>
        <end position="69"/>
    </location>
</feature>
<dbReference type="InterPro" id="IPR036225">
    <property type="entry name" value="SRP/SRP_N"/>
</dbReference>
<comment type="function">
    <text evidence="9">Involved in targeting and insertion of nascent membrane proteins into the cytoplasmic membrane. Acts as a receptor for the complex formed by the signal recognition particle (SRP) and the ribosome-nascent chain (RNC).</text>
</comment>
<keyword evidence="1 9" id="KW-1003">Cell membrane</keyword>
<evidence type="ECO:0000313" key="12">
    <source>
        <dbReference type="EMBL" id="QLB49793.1"/>
    </source>
</evidence>
<dbReference type="SUPFAM" id="SSF47364">
    <property type="entry name" value="Domain of the SRP/SRP receptor G-proteins"/>
    <property type="match status" value="1"/>
</dbReference>
<dbReference type="InterPro" id="IPR027417">
    <property type="entry name" value="P-loop_NTPase"/>
</dbReference>
<dbReference type="SMART" id="SM00962">
    <property type="entry name" value="SRP54"/>
    <property type="match status" value="1"/>
</dbReference>
<evidence type="ECO:0000256" key="6">
    <source>
        <dbReference type="ARBA" id="ARBA00023136"/>
    </source>
</evidence>
<feature type="domain" description="SRP54-type proteins GTP-binding" evidence="11">
    <location>
        <begin position="482"/>
        <end position="495"/>
    </location>
</feature>
<feature type="binding site" evidence="9">
    <location>
        <begin position="315"/>
        <end position="322"/>
    </location>
    <ligand>
        <name>GTP</name>
        <dbReference type="ChEBI" id="CHEBI:37565"/>
    </ligand>
</feature>
<feature type="compositionally biased region" description="Polar residues" evidence="10">
    <location>
        <begin position="106"/>
        <end position="115"/>
    </location>
</feature>
<comment type="similarity">
    <text evidence="9">Belongs to the GTP-binding SRP family. FtsY subfamily.</text>
</comment>
<dbReference type="InterPro" id="IPR013822">
    <property type="entry name" value="Signal_recog_particl_SRP54_hlx"/>
</dbReference>
<keyword evidence="2 9" id="KW-0963">Cytoplasm</keyword>
<dbReference type="EMBL" id="CP040798">
    <property type="protein sequence ID" value="QLB49793.1"/>
    <property type="molecule type" value="Genomic_DNA"/>
</dbReference>
<evidence type="ECO:0000256" key="5">
    <source>
        <dbReference type="ARBA" id="ARBA00023134"/>
    </source>
</evidence>
<name>A0A7H8UZY5_STRSA</name>
<dbReference type="HAMAP" id="MF_00920">
    <property type="entry name" value="FtsY"/>
    <property type="match status" value="1"/>
</dbReference>
<dbReference type="PANTHER" id="PTHR43134">
    <property type="entry name" value="SIGNAL RECOGNITION PARTICLE RECEPTOR SUBUNIT ALPHA"/>
    <property type="match status" value="1"/>
</dbReference>
<feature type="compositionally biased region" description="Acidic residues" evidence="10">
    <location>
        <begin position="125"/>
        <end position="141"/>
    </location>
</feature>
<evidence type="ECO:0000313" key="13">
    <source>
        <dbReference type="Proteomes" id="UP000509535"/>
    </source>
</evidence>
<keyword evidence="5 9" id="KW-0342">GTP-binding</keyword>
<dbReference type="Gene3D" id="3.40.50.300">
    <property type="entry name" value="P-loop containing nucleotide triphosphate hydrolases"/>
    <property type="match status" value="1"/>
</dbReference>
<comment type="subunit">
    <text evidence="9">Part of the signal recognition particle protein translocation system, which is composed of SRP and FtsY.</text>
</comment>
<evidence type="ECO:0000256" key="4">
    <source>
        <dbReference type="ARBA" id="ARBA00022801"/>
    </source>
</evidence>
<keyword evidence="7 9" id="KW-0675">Receptor</keyword>
<feature type="compositionally biased region" description="Basic and acidic residues" evidence="10">
    <location>
        <begin position="89"/>
        <end position="101"/>
    </location>
</feature>
<evidence type="ECO:0000256" key="2">
    <source>
        <dbReference type="ARBA" id="ARBA00022490"/>
    </source>
</evidence>
<proteinExistence type="inferred from homology"/>
<dbReference type="GO" id="GO:0005886">
    <property type="term" value="C:plasma membrane"/>
    <property type="evidence" value="ECO:0007669"/>
    <property type="project" value="UniProtKB-SubCell"/>
</dbReference>
<keyword evidence="4 9" id="KW-0378">Hydrolase</keyword>
<dbReference type="GO" id="GO:0005737">
    <property type="term" value="C:cytoplasm"/>
    <property type="evidence" value="ECO:0007669"/>
    <property type="project" value="UniProtKB-SubCell"/>
</dbReference>
<comment type="subcellular location">
    <subcellularLocation>
        <location evidence="9">Cell membrane</location>
        <topology evidence="9">Peripheral membrane protein</topology>
        <orientation evidence="9">Cytoplasmic side</orientation>
    </subcellularLocation>
    <subcellularLocation>
        <location evidence="9">Cytoplasm</location>
    </subcellularLocation>
</comment>
<dbReference type="Proteomes" id="UP000509535">
    <property type="component" value="Chromosome"/>
</dbReference>
<gene>
    <name evidence="9 12" type="primary">ftsY</name>
    <name evidence="12" type="ORF">FDP16_04160</name>
</gene>
<feature type="region of interest" description="Disordered" evidence="10">
    <location>
        <begin position="81"/>
        <end position="212"/>
    </location>
</feature>
<dbReference type="FunFam" id="3.40.50.300:FF:000053">
    <property type="entry name" value="Signal recognition particle receptor FtsY"/>
    <property type="match status" value="1"/>
</dbReference>
<organism evidence="12 13">
    <name type="scientific">Streptococcus sanguinis</name>
    <dbReference type="NCBI Taxonomy" id="1305"/>
    <lineage>
        <taxon>Bacteria</taxon>
        <taxon>Bacillati</taxon>
        <taxon>Bacillota</taxon>
        <taxon>Bacilli</taxon>
        <taxon>Lactobacillales</taxon>
        <taxon>Streptococcaceae</taxon>
        <taxon>Streptococcus</taxon>
    </lineage>
</organism>
<dbReference type="PANTHER" id="PTHR43134:SF1">
    <property type="entry name" value="SIGNAL RECOGNITION PARTICLE RECEPTOR SUBUNIT ALPHA"/>
    <property type="match status" value="1"/>
</dbReference>
<dbReference type="InterPro" id="IPR004390">
    <property type="entry name" value="SR_rcpt_FtsY"/>
</dbReference>
<reference evidence="12 13" key="1">
    <citation type="submission" date="2019-06" db="EMBL/GenBank/DDBJ databases">
        <title>The organization of the Streptococcus sanguinis genomes.</title>
        <authorList>
            <person name="Wang H.Y."/>
            <person name="Chen Y.Y.M."/>
            <person name="Wu C.H."/>
        </authorList>
    </citation>
    <scope>NUCLEOTIDE SEQUENCE [LARGE SCALE GENOMIC DNA]</scope>
    <source>
        <strain evidence="12 13">CGMH058</strain>
    </source>
</reference>
<evidence type="ECO:0000259" key="11">
    <source>
        <dbReference type="PROSITE" id="PS00300"/>
    </source>
</evidence>
<dbReference type="GO" id="GO:0005047">
    <property type="term" value="F:signal recognition particle binding"/>
    <property type="evidence" value="ECO:0007669"/>
    <property type="project" value="TreeGrafter"/>
</dbReference>
<dbReference type="SMART" id="SM00963">
    <property type="entry name" value="SRP54_N"/>
    <property type="match status" value="1"/>
</dbReference>
<evidence type="ECO:0000256" key="1">
    <source>
        <dbReference type="ARBA" id="ARBA00022475"/>
    </source>
</evidence>
<dbReference type="EC" id="3.6.5.4" evidence="9"/>
<dbReference type="RefSeq" id="WP_176798661.1">
    <property type="nucleotide sequence ID" value="NZ_CP040798.1"/>
</dbReference>
<evidence type="ECO:0000256" key="9">
    <source>
        <dbReference type="HAMAP-Rule" id="MF_00920"/>
    </source>
</evidence>
<keyword evidence="3 9" id="KW-0547">Nucleotide-binding</keyword>
<feature type="binding site" evidence="9">
    <location>
        <begin position="461"/>
        <end position="464"/>
    </location>
    <ligand>
        <name>GTP</name>
        <dbReference type="ChEBI" id="CHEBI:37565"/>
    </ligand>
</feature>
<dbReference type="NCBIfam" id="TIGR00064">
    <property type="entry name" value="ftsY"/>
    <property type="match status" value="1"/>
</dbReference>
<evidence type="ECO:0000256" key="3">
    <source>
        <dbReference type="ARBA" id="ARBA00022741"/>
    </source>
</evidence>
<sequence>MGLFDRLFGRKKQEPPIEEVVKEALENIGELEEETAPVPEAGENLEAEAVQSYQAEQQLDDQISDTKDSLADVEEQLVTEELASQVIQEESKEPEHEKEIIAENQEVAQGATQTEETLEEHQPESSDETVEELVEQADLSDEASSHTEHEAASYDEVATDSNNEIEPATEAVPLTESEQVDQAADLAEESEAAATEEPAELPKEESTQDKYDRSLKKTRTGFGARLNAFFANFRSVDEEFFEDLEELLITSDVGVQVASSLTEELRYEARLENAKKPAALRQLIIEKLVDIYEKDGHFNEKINFQNGLTVMLFVGVNGVGKTTSIGKLAYKYKQQGKKVMLVAADTFRAGAVAQLAEWGRRVGVPVVTGPEKSDPASVVYDGMERAQAEQVDVLMIDTAGRLQNKDNLMAELEKIGRIIKRVDPEAPHETFLALDASTGQNALVQAKEFSKITPVTGIVLTKIDGTARGGVVLAIRQELDIPVKLIGFGEKIDDIGEFNSENFMKGLLEGLV</sequence>
<dbReference type="GO" id="GO:0006614">
    <property type="term" value="P:SRP-dependent cotranslational protein targeting to membrane"/>
    <property type="evidence" value="ECO:0007669"/>
    <property type="project" value="InterPro"/>
</dbReference>
<dbReference type="Gene3D" id="1.20.120.140">
    <property type="entry name" value="Signal recognition particle SRP54, nucleotide-binding domain"/>
    <property type="match status" value="1"/>
</dbReference>
<feature type="binding site" evidence="9">
    <location>
        <begin position="397"/>
        <end position="401"/>
    </location>
    <ligand>
        <name>GTP</name>
        <dbReference type="ChEBI" id="CHEBI:37565"/>
    </ligand>
</feature>
<dbReference type="InterPro" id="IPR000897">
    <property type="entry name" value="SRP54_GTPase_dom"/>
</dbReference>
<comment type="catalytic activity">
    <reaction evidence="8 9">
        <text>GTP + H2O = GDP + phosphate + H(+)</text>
        <dbReference type="Rhea" id="RHEA:19669"/>
        <dbReference type="ChEBI" id="CHEBI:15377"/>
        <dbReference type="ChEBI" id="CHEBI:15378"/>
        <dbReference type="ChEBI" id="CHEBI:37565"/>
        <dbReference type="ChEBI" id="CHEBI:43474"/>
        <dbReference type="ChEBI" id="CHEBI:58189"/>
        <dbReference type="EC" id="3.6.5.4"/>
    </reaction>
</comment>
<accession>A0A7H8UZY5</accession>
<evidence type="ECO:0000256" key="7">
    <source>
        <dbReference type="ARBA" id="ARBA00023170"/>
    </source>
</evidence>
<evidence type="ECO:0000256" key="8">
    <source>
        <dbReference type="ARBA" id="ARBA00048027"/>
    </source>
</evidence>
<feature type="compositionally biased region" description="Basic and acidic residues" evidence="10">
    <location>
        <begin position="143"/>
        <end position="152"/>
    </location>
</feature>
<dbReference type="InterPro" id="IPR003593">
    <property type="entry name" value="AAA+_ATPase"/>
</dbReference>
<dbReference type="PROSITE" id="PS00300">
    <property type="entry name" value="SRP54"/>
    <property type="match status" value="1"/>
</dbReference>
<dbReference type="SMART" id="SM00382">
    <property type="entry name" value="AAA"/>
    <property type="match status" value="1"/>
</dbReference>
<dbReference type="Pfam" id="PF02881">
    <property type="entry name" value="SRP54_N"/>
    <property type="match status" value="1"/>
</dbReference>
<dbReference type="CDD" id="cd17874">
    <property type="entry name" value="FtsY"/>
    <property type="match status" value="1"/>
</dbReference>
<dbReference type="InterPro" id="IPR042101">
    <property type="entry name" value="SRP54_N_sf"/>
</dbReference>
<protein>
    <recommendedName>
        <fullName evidence="9">Signal recognition particle receptor FtsY</fullName>
        <shortName evidence="9">SRP receptor</shortName>
        <ecNumber evidence="9">3.6.5.4</ecNumber>
    </recommendedName>
</protein>
<dbReference type="FunFam" id="1.20.120.140:FF:000002">
    <property type="entry name" value="Signal recognition particle receptor FtsY"/>
    <property type="match status" value="1"/>
</dbReference>
<dbReference type="GO" id="GO:0005525">
    <property type="term" value="F:GTP binding"/>
    <property type="evidence" value="ECO:0007669"/>
    <property type="project" value="UniProtKB-UniRule"/>
</dbReference>
<dbReference type="GO" id="GO:0003924">
    <property type="term" value="F:GTPase activity"/>
    <property type="evidence" value="ECO:0007669"/>
    <property type="project" value="UniProtKB-UniRule"/>
</dbReference>
<dbReference type="AlphaFoldDB" id="A0A7H8UZY5"/>
<dbReference type="SUPFAM" id="SSF52540">
    <property type="entry name" value="P-loop containing nucleoside triphosphate hydrolases"/>
    <property type="match status" value="1"/>
</dbReference>
<feature type="compositionally biased region" description="Basic and acidic residues" evidence="10">
    <location>
        <begin position="200"/>
        <end position="212"/>
    </location>
</feature>
<dbReference type="Pfam" id="PF00448">
    <property type="entry name" value="SRP54"/>
    <property type="match status" value="1"/>
</dbReference>
<evidence type="ECO:0000256" key="10">
    <source>
        <dbReference type="SAM" id="MobiDB-lite"/>
    </source>
</evidence>